<reference evidence="2 3" key="1">
    <citation type="submission" date="2015-10" db="EMBL/GenBank/DDBJ databases">
        <authorList>
            <person name="Gilbert D.G."/>
        </authorList>
    </citation>
    <scope>NUCLEOTIDE SEQUENCE [LARGE SCALE GENOMIC DNA]</scope>
    <source>
        <strain evidence="2">COMA1</strain>
    </source>
</reference>
<dbReference type="CDD" id="cd19071">
    <property type="entry name" value="AKR_AKR1-5-like"/>
    <property type="match status" value="1"/>
</dbReference>
<evidence type="ECO:0000259" key="1">
    <source>
        <dbReference type="Pfam" id="PF00248"/>
    </source>
</evidence>
<dbReference type="Gene3D" id="3.20.20.100">
    <property type="entry name" value="NADP-dependent oxidoreductase domain"/>
    <property type="match status" value="1"/>
</dbReference>
<dbReference type="STRING" id="1742972.COMA1_70015"/>
<gene>
    <name evidence="2" type="ORF">COMA1_70015</name>
</gene>
<feature type="domain" description="NADP-dependent oxidoreductase" evidence="1">
    <location>
        <begin position="22"/>
        <end position="277"/>
    </location>
</feature>
<dbReference type="RefSeq" id="WP_090751063.1">
    <property type="nucleotide sequence ID" value="NZ_CZQA01000013.1"/>
</dbReference>
<proteinExistence type="predicted"/>
<dbReference type="SUPFAM" id="SSF51430">
    <property type="entry name" value="NAD(P)-linked oxidoreductase"/>
    <property type="match status" value="1"/>
</dbReference>
<dbReference type="InterPro" id="IPR023210">
    <property type="entry name" value="NADP_OxRdtase_dom"/>
</dbReference>
<dbReference type="PANTHER" id="PTHR43827">
    <property type="entry name" value="2,5-DIKETO-D-GLUCONIC ACID REDUCTASE"/>
    <property type="match status" value="1"/>
</dbReference>
<dbReference type="PANTHER" id="PTHR43827:SF8">
    <property type="entry name" value="ALDO_KETO REDUCTASE FAMILY PROTEIN"/>
    <property type="match status" value="1"/>
</dbReference>
<dbReference type="Pfam" id="PF00248">
    <property type="entry name" value="Aldo_ket_red"/>
    <property type="match status" value="1"/>
</dbReference>
<evidence type="ECO:0000313" key="2">
    <source>
        <dbReference type="EMBL" id="CUS39078.1"/>
    </source>
</evidence>
<protein>
    <submittedName>
        <fullName evidence="2">Putative 2,5-diketo-D-gluconic acid reductase</fullName>
        <ecNumber evidence="2">1.1.1.274</ecNumber>
    </submittedName>
</protein>
<keyword evidence="3" id="KW-1185">Reference proteome</keyword>
<name>A0A0S4LT46_9BACT</name>
<keyword evidence="2" id="KW-0560">Oxidoreductase</keyword>
<dbReference type="EC" id="1.1.1.274" evidence="2"/>
<dbReference type="PRINTS" id="PR00069">
    <property type="entry name" value="ALDKETRDTASE"/>
</dbReference>
<dbReference type="Proteomes" id="UP000199032">
    <property type="component" value="Unassembled WGS sequence"/>
</dbReference>
<evidence type="ECO:0000313" key="3">
    <source>
        <dbReference type="Proteomes" id="UP000199032"/>
    </source>
</evidence>
<dbReference type="OrthoDB" id="9804790at2"/>
<dbReference type="EMBL" id="CZQA01000013">
    <property type="protein sequence ID" value="CUS39078.1"/>
    <property type="molecule type" value="Genomic_DNA"/>
</dbReference>
<dbReference type="GO" id="GO:0050580">
    <property type="term" value="F:2,5-didehydrogluconate reductase activity"/>
    <property type="evidence" value="ECO:0007669"/>
    <property type="project" value="UniProtKB-EC"/>
</dbReference>
<dbReference type="InterPro" id="IPR020471">
    <property type="entry name" value="AKR"/>
</dbReference>
<organism evidence="2 3">
    <name type="scientific">Candidatus Nitrospira nitrosa</name>
    <dbReference type="NCBI Taxonomy" id="1742972"/>
    <lineage>
        <taxon>Bacteria</taxon>
        <taxon>Pseudomonadati</taxon>
        <taxon>Nitrospirota</taxon>
        <taxon>Nitrospiria</taxon>
        <taxon>Nitrospirales</taxon>
        <taxon>Nitrospiraceae</taxon>
        <taxon>Nitrospira</taxon>
    </lineage>
</organism>
<sequence>MPLITDNHVSIPSFMYGTAWKKEATTGLVLQAVEAGFTAIDTANQLVHYDEARVGEALLQLAKQGVTRDKLFLQTKFTPVNGQDHRLPYDAQASITTQVQQSFASSLTHLHTDYLDSYVLHGPYSRRGLGAEDWEVWAAIESLYDAGKTKMIGVSNVSAEQLTLLCTKAKHKPMVVQNRCYAAFGWDQAVREICRSHRIMYQGFSLLTANQAIFAEPVIQAMAAKYQAGLAQIVFRFSQQVGMVPLTGTTNPHHMKEDLQSDRFTLVPEEVRQIETIGL</sequence>
<dbReference type="AlphaFoldDB" id="A0A0S4LT46"/>
<accession>A0A0S4LT46</accession>
<dbReference type="InterPro" id="IPR036812">
    <property type="entry name" value="NAD(P)_OxRdtase_dom_sf"/>
</dbReference>